<dbReference type="EMBL" id="MIGC01002274">
    <property type="protein sequence ID" value="PHJ21364.1"/>
    <property type="molecule type" value="Genomic_DNA"/>
</dbReference>
<evidence type="ECO:0000313" key="2">
    <source>
        <dbReference type="EMBL" id="PHJ21364.1"/>
    </source>
</evidence>
<evidence type="ECO:0008006" key="4">
    <source>
        <dbReference type="Google" id="ProtNLM"/>
    </source>
</evidence>
<feature type="transmembrane region" description="Helical" evidence="1">
    <location>
        <begin position="77"/>
        <end position="97"/>
    </location>
</feature>
<keyword evidence="1" id="KW-0472">Membrane</keyword>
<evidence type="ECO:0000256" key="1">
    <source>
        <dbReference type="SAM" id="Phobius"/>
    </source>
</evidence>
<keyword evidence="1" id="KW-0812">Transmembrane</keyword>
<name>A0A2C6KZW1_9APIC</name>
<evidence type="ECO:0000313" key="3">
    <source>
        <dbReference type="Proteomes" id="UP000221165"/>
    </source>
</evidence>
<dbReference type="GeneID" id="94428190"/>
<keyword evidence="3" id="KW-1185">Reference proteome</keyword>
<keyword evidence="1" id="KW-1133">Transmembrane helix</keyword>
<gene>
    <name evidence="2" type="ORF">CSUI_004795</name>
</gene>
<dbReference type="VEuPathDB" id="ToxoDB:CSUI_004795"/>
<protein>
    <recommendedName>
        <fullName evidence="4">Transmembrane protein</fullName>
    </recommendedName>
</protein>
<feature type="transmembrane region" description="Helical" evidence="1">
    <location>
        <begin position="26"/>
        <end position="47"/>
    </location>
</feature>
<reference evidence="2 3" key="1">
    <citation type="journal article" date="2017" name="Int. J. Parasitol.">
        <title>The genome of the protozoan parasite Cystoisospora suis and a reverse vaccinology approach to identify vaccine candidates.</title>
        <authorList>
            <person name="Palmieri N."/>
            <person name="Shrestha A."/>
            <person name="Ruttkowski B."/>
            <person name="Beck T."/>
            <person name="Vogl C."/>
            <person name="Tomley F."/>
            <person name="Blake D.P."/>
            <person name="Joachim A."/>
        </authorList>
    </citation>
    <scope>NUCLEOTIDE SEQUENCE [LARGE SCALE GENOMIC DNA]</scope>
    <source>
        <strain evidence="2 3">Wien I</strain>
    </source>
</reference>
<proteinExistence type="predicted"/>
<sequence length="116" mass="13713">MTCALYLPNPFLPAAVVFDVPAPPRYLFIVLLSLFISMSRSFFSFFANPIDPFPLHSESYIAVYVYICRHSTRRRRYIYVSILRLAMCVYIYNRYVYASWLTFQGFPRFFSTADPF</sequence>
<dbReference type="RefSeq" id="XP_067923047.1">
    <property type="nucleotide sequence ID" value="XM_068064979.1"/>
</dbReference>
<dbReference type="Proteomes" id="UP000221165">
    <property type="component" value="Unassembled WGS sequence"/>
</dbReference>
<dbReference type="AlphaFoldDB" id="A0A2C6KZW1"/>
<comment type="caution">
    <text evidence="2">The sequence shown here is derived from an EMBL/GenBank/DDBJ whole genome shotgun (WGS) entry which is preliminary data.</text>
</comment>
<organism evidence="2 3">
    <name type="scientific">Cystoisospora suis</name>
    <dbReference type="NCBI Taxonomy" id="483139"/>
    <lineage>
        <taxon>Eukaryota</taxon>
        <taxon>Sar</taxon>
        <taxon>Alveolata</taxon>
        <taxon>Apicomplexa</taxon>
        <taxon>Conoidasida</taxon>
        <taxon>Coccidia</taxon>
        <taxon>Eucoccidiorida</taxon>
        <taxon>Eimeriorina</taxon>
        <taxon>Sarcocystidae</taxon>
        <taxon>Cystoisospora</taxon>
    </lineage>
</organism>
<accession>A0A2C6KZW1</accession>